<accession>A0A251UKI2</accession>
<evidence type="ECO:0000313" key="1">
    <source>
        <dbReference type="EMBL" id="KAF5797995.1"/>
    </source>
</evidence>
<reference evidence="1 3" key="1">
    <citation type="journal article" date="2017" name="Nature">
        <title>The sunflower genome provides insights into oil metabolism, flowering and Asterid evolution.</title>
        <authorList>
            <person name="Badouin H."/>
            <person name="Gouzy J."/>
            <person name="Grassa C.J."/>
            <person name="Murat F."/>
            <person name="Staton S.E."/>
            <person name="Cottret L."/>
            <person name="Lelandais-Briere C."/>
            <person name="Owens G.L."/>
            <person name="Carrere S."/>
            <person name="Mayjonade B."/>
            <person name="Legrand L."/>
            <person name="Gill N."/>
            <person name="Kane N.C."/>
            <person name="Bowers J.E."/>
            <person name="Hubner S."/>
            <person name="Bellec A."/>
            <person name="Berard A."/>
            <person name="Berges H."/>
            <person name="Blanchet N."/>
            <person name="Boniface M.C."/>
            <person name="Brunel D."/>
            <person name="Catrice O."/>
            <person name="Chaidir N."/>
            <person name="Claudel C."/>
            <person name="Donnadieu C."/>
            <person name="Faraut T."/>
            <person name="Fievet G."/>
            <person name="Helmstetter N."/>
            <person name="King M."/>
            <person name="Knapp S.J."/>
            <person name="Lai Z."/>
            <person name="Le Paslier M.C."/>
            <person name="Lippi Y."/>
            <person name="Lorenzon L."/>
            <person name="Mandel J.R."/>
            <person name="Marage G."/>
            <person name="Marchand G."/>
            <person name="Marquand E."/>
            <person name="Bret-Mestries E."/>
            <person name="Morien E."/>
            <person name="Nambeesan S."/>
            <person name="Nguyen T."/>
            <person name="Pegot-Espagnet P."/>
            <person name="Pouilly N."/>
            <person name="Raftis F."/>
            <person name="Sallet E."/>
            <person name="Schiex T."/>
            <person name="Thomas J."/>
            <person name="Vandecasteele C."/>
            <person name="Vares D."/>
            <person name="Vear F."/>
            <person name="Vautrin S."/>
            <person name="Crespi M."/>
            <person name="Mangin B."/>
            <person name="Burke J.M."/>
            <person name="Salse J."/>
            <person name="Munos S."/>
            <person name="Vincourt P."/>
            <person name="Rieseberg L.H."/>
            <person name="Langlade N.B."/>
        </authorList>
    </citation>
    <scope>NUCLEOTIDE SEQUENCE [LARGE SCALE GENOMIC DNA]</scope>
    <source>
        <strain evidence="3">cv. SF193</strain>
        <tissue evidence="1">Leaves</tissue>
    </source>
</reference>
<keyword evidence="3" id="KW-1185">Reference proteome</keyword>
<evidence type="ECO:0000313" key="3">
    <source>
        <dbReference type="Proteomes" id="UP000215914"/>
    </source>
</evidence>
<name>A0A251UKI2_HELAN</name>
<protein>
    <submittedName>
        <fullName evidence="2">Uncharacterized protein</fullName>
    </submittedName>
</protein>
<reference evidence="1" key="3">
    <citation type="submission" date="2020-06" db="EMBL/GenBank/DDBJ databases">
        <title>Helianthus annuus Genome sequencing and assembly Release 2.</title>
        <authorList>
            <person name="Gouzy J."/>
            <person name="Langlade N."/>
            <person name="Munos S."/>
        </authorList>
    </citation>
    <scope>NUCLEOTIDE SEQUENCE</scope>
    <source>
        <tissue evidence="1">Leaves</tissue>
    </source>
</reference>
<dbReference type="EMBL" id="CM007894">
    <property type="protein sequence ID" value="OTG23870.1"/>
    <property type="molecule type" value="Genomic_DNA"/>
</dbReference>
<dbReference type="EMBL" id="MNCJ02000322">
    <property type="protein sequence ID" value="KAF5797995.1"/>
    <property type="molecule type" value="Genomic_DNA"/>
</dbReference>
<gene>
    <name evidence="2" type="ORF">HannXRQ_Chr05g0130431</name>
    <name evidence="1" type="ORF">HanXRQr2_Chr07g0287481</name>
</gene>
<sequence length="50" mass="5267">MMLMATVVDNDDDLLVLKTTGVKMLIFQEAVAQGRGGVVVKTATAAVDDD</sequence>
<reference evidence="2" key="2">
    <citation type="submission" date="2017-02" db="EMBL/GenBank/DDBJ databases">
        <title>Sunflower complete genome.</title>
        <authorList>
            <person name="Langlade N."/>
            <person name="Munos S."/>
        </authorList>
    </citation>
    <scope>NUCLEOTIDE SEQUENCE [LARGE SCALE GENOMIC DNA]</scope>
    <source>
        <tissue evidence="2">Leaves</tissue>
    </source>
</reference>
<dbReference type="InParanoid" id="A0A251UKI2"/>
<dbReference type="Proteomes" id="UP000215914">
    <property type="component" value="Chromosome 5"/>
</dbReference>
<evidence type="ECO:0000313" key="2">
    <source>
        <dbReference type="EMBL" id="OTG23870.1"/>
    </source>
</evidence>
<proteinExistence type="predicted"/>
<dbReference type="AlphaFoldDB" id="A0A251UKI2"/>
<dbReference type="Gramene" id="mRNA:HanXRQr2_Chr07g0287481">
    <property type="protein sequence ID" value="CDS:HanXRQr2_Chr07g0287481.1"/>
    <property type="gene ID" value="HanXRQr2_Chr07g0287481"/>
</dbReference>
<organism evidence="2 3">
    <name type="scientific">Helianthus annuus</name>
    <name type="common">Common sunflower</name>
    <dbReference type="NCBI Taxonomy" id="4232"/>
    <lineage>
        <taxon>Eukaryota</taxon>
        <taxon>Viridiplantae</taxon>
        <taxon>Streptophyta</taxon>
        <taxon>Embryophyta</taxon>
        <taxon>Tracheophyta</taxon>
        <taxon>Spermatophyta</taxon>
        <taxon>Magnoliopsida</taxon>
        <taxon>eudicotyledons</taxon>
        <taxon>Gunneridae</taxon>
        <taxon>Pentapetalae</taxon>
        <taxon>asterids</taxon>
        <taxon>campanulids</taxon>
        <taxon>Asterales</taxon>
        <taxon>Asteraceae</taxon>
        <taxon>Asteroideae</taxon>
        <taxon>Heliantheae alliance</taxon>
        <taxon>Heliantheae</taxon>
        <taxon>Helianthus</taxon>
    </lineage>
</organism>